<evidence type="ECO:0000256" key="1">
    <source>
        <dbReference type="ARBA" id="ARBA00004496"/>
    </source>
</evidence>
<dbReference type="RefSeq" id="WP_075361505.1">
    <property type="nucleotide sequence ID" value="NZ_MPDM01000004.1"/>
</dbReference>
<dbReference type="Pfam" id="PF21981">
    <property type="entry name" value="RecX_HTH3"/>
    <property type="match status" value="1"/>
</dbReference>
<evidence type="ECO:0000313" key="10">
    <source>
        <dbReference type="Proteomes" id="UP000186465"/>
    </source>
</evidence>
<dbReference type="PANTHER" id="PTHR33602:SF1">
    <property type="entry name" value="REGULATORY PROTEIN RECX FAMILY PROTEIN"/>
    <property type="match status" value="1"/>
</dbReference>
<evidence type="ECO:0000259" key="7">
    <source>
        <dbReference type="Pfam" id="PF21981"/>
    </source>
</evidence>
<dbReference type="Pfam" id="PF21982">
    <property type="entry name" value="RecX_HTH1"/>
    <property type="match status" value="1"/>
</dbReference>
<comment type="subcellular location">
    <subcellularLocation>
        <location evidence="1 5">Cytoplasm</location>
    </subcellularLocation>
</comment>
<keyword evidence="4 5" id="KW-0963">Cytoplasm</keyword>
<evidence type="ECO:0000259" key="8">
    <source>
        <dbReference type="Pfam" id="PF21982"/>
    </source>
</evidence>
<dbReference type="InterPro" id="IPR036388">
    <property type="entry name" value="WH-like_DNA-bd_sf"/>
</dbReference>
<proteinExistence type="inferred from homology"/>
<dbReference type="EMBL" id="MPDM01000004">
    <property type="protein sequence ID" value="OKL49265.1"/>
    <property type="molecule type" value="Genomic_DNA"/>
</dbReference>
<dbReference type="InterPro" id="IPR003783">
    <property type="entry name" value="Regulatory_RecX"/>
</dbReference>
<dbReference type="Pfam" id="PF02631">
    <property type="entry name" value="RecX_HTH2"/>
    <property type="match status" value="1"/>
</dbReference>
<comment type="similarity">
    <text evidence="2 5">Belongs to the RecX family.</text>
</comment>
<comment type="caution">
    <text evidence="9">The sequence shown here is derived from an EMBL/GenBank/DDBJ whole genome shotgun (WGS) entry which is preliminary data.</text>
</comment>
<keyword evidence="10" id="KW-1185">Reference proteome</keyword>
<protein>
    <recommendedName>
        <fullName evidence="3 5">Regulatory protein RecX</fullName>
    </recommendedName>
</protein>
<dbReference type="InterPro" id="IPR053926">
    <property type="entry name" value="RecX_HTH_1st"/>
</dbReference>
<dbReference type="InterPro" id="IPR053924">
    <property type="entry name" value="RecX_HTH_2nd"/>
</dbReference>
<dbReference type="PANTHER" id="PTHR33602">
    <property type="entry name" value="REGULATORY PROTEIN RECX FAMILY PROTEIN"/>
    <property type="match status" value="1"/>
</dbReference>
<dbReference type="Proteomes" id="UP000186465">
    <property type="component" value="Unassembled WGS sequence"/>
</dbReference>
<evidence type="ECO:0000259" key="6">
    <source>
        <dbReference type="Pfam" id="PF02631"/>
    </source>
</evidence>
<name>A0A1Q5PPD9_9ACTO</name>
<dbReference type="STRING" id="156892.BM477_04565"/>
<reference evidence="10" key="1">
    <citation type="submission" date="2016-11" db="EMBL/GenBank/DDBJ databases">
        <title>Actinomyces gypaetusis sp. nov. isolated from Gypaetus barbatus in Qinghai Tibet Plateau China.</title>
        <authorList>
            <person name="Meng X."/>
        </authorList>
    </citation>
    <scope>NUCLEOTIDE SEQUENCE [LARGE SCALE GENOMIC DNA]</scope>
    <source>
        <strain evidence="10">DSM 15383</strain>
    </source>
</reference>
<evidence type="ECO:0000256" key="4">
    <source>
        <dbReference type="ARBA" id="ARBA00022490"/>
    </source>
</evidence>
<feature type="domain" description="RecX second three-helical" evidence="6">
    <location>
        <begin position="72"/>
        <end position="113"/>
    </location>
</feature>
<evidence type="ECO:0000256" key="2">
    <source>
        <dbReference type="ARBA" id="ARBA00009695"/>
    </source>
</evidence>
<evidence type="ECO:0000313" key="9">
    <source>
        <dbReference type="EMBL" id="OKL49265.1"/>
    </source>
</evidence>
<gene>
    <name evidence="5" type="primary">recX</name>
    <name evidence="9" type="ORF">BM477_04565</name>
</gene>
<dbReference type="GO" id="GO:0006282">
    <property type="term" value="P:regulation of DNA repair"/>
    <property type="evidence" value="ECO:0007669"/>
    <property type="project" value="UniProtKB-UniRule"/>
</dbReference>
<dbReference type="InterPro" id="IPR053925">
    <property type="entry name" value="RecX_HTH_3rd"/>
</dbReference>
<evidence type="ECO:0000256" key="3">
    <source>
        <dbReference type="ARBA" id="ARBA00018111"/>
    </source>
</evidence>
<dbReference type="GO" id="GO:0005737">
    <property type="term" value="C:cytoplasm"/>
    <property type="evidence" value="ECO:0007669"/>
    <property type="project" value="UniProtKB-SubCell"/>
</dbReference>
<sequence length="189" mass="21192">MPVSERGQRLRERNNSLPHDEALEGAREYALRLLDQRAYPCAQIEQKLRVRGYQPEVCAEVVERLSNVGLLDDAAYAQMLVRTQYAMKGLSLRCLRMELSKRGISGEIAETALAQIDQEMEAEAARNLALKKAKTTVGLDYQKRLRRIISLLSRKGYPPGLAMDCARSAITRCDETNGDEPISALGLDR</sequence>
<feature type="domain" description="RecX first three-helical" evidence="8">
    <location>
        <begin position="26"/>
        <end position="65"/>
    </location>
</feature>
<dbReference type="AlphaFoldDB" id="A0A1Q5PPD9"/>
<comment type="function">
    <text evidence="5">Modulates RecA activity.</text>
</comment>
<dbReference type="HAMAP" id="MF_01114">
    <property type="entry name" value="RecX"/>
    <property type="match status" value="1"/>
</dbReference>
<feature type="domain" description="RecX third three-helical" evidence="7">
    <location>
        <begin position="121"/>
        <end position="162"/>
    </location>
</feature>
<dbReference type="Gene3D" id="1.10.10.10">
    <property type="entry name" value="Winged helix-like DNA-binding domain superfamily/Winged helix DNA-binding domain"/>
    <property type="match status" value="3"/>
</dbReference>
<organism evidence="9 10">
    <name type="scientific">Boudabousia marimammalium</name>
    <dbReference type="NCBI Taxonomy" id="156892"/>
    <lineage>
        <taxon>Bacteria</taxon>
        <taxon>Bacillati</taxon>
        <taxon>Actinomycetota</taxon>
        <taxon>Actinomycetes</taxon>
        <taxon>Actinomycetales</taxon>
        <taxon>Actinomycetaceae</taxon>
        <taxon>Boudabousia</taxon>
    </lineage>
</organism>
<evidence type="ECO:0000256" key="5">
    <source>
        <dbReference type="HAMAP-Rule" id="MF_01114"/>
    </source>
</evidence>
<dbReference type="OrthoDB" id="5244465at2"/>
<accession>A0A1Q5PPD9</accession>